<keyword evidence="3" id="KW-1185">Reference proteome</keyword>
<sequence>MSDRPTFIHHVGTSPKNILRLLYASLALSLLAFGISVIYRGYSSLRIAPVVSLITFTFAIVLTVPTYKVVFNDDVTTKADPDHTGKKRATVLRAFNVFLTFTLSILWFAIWRFEAFVANKTSDILSMLPHRDPERMWQEGIFMFQPILVPKYVPSPISASNWDPSDLSPEDTALWLEWVIASLTPFARVIRAESHCALAQFGVLLAIGTLAIQERRERKTLRATSV</sequence>
<name>A0A5C3KG60_COPMA</name>
<evidence type="ECO:0000256" key="1">
    <source>
        <dbReference type="SAM" id="Phobius"/>
    </source>
</evidence>
<evidence type="ECO:0000313" key="3">
    <source>
        <dbReference type="Proteomes" id="UP000307440"/>
    </source>
</evidence>
<evidence type="ECO:0000313" key="2">
    <source>
        <dbReference type="EMBL" id="TFK18992.1"/>
    </source>
</evidence>
<proteinExistence type="predicted"/>
<gene>
    <name evidence="2" type="ORF">FA15DRAFT_660251</name>
</gene>
<feature type="transmembrane region" description="Helical" evidence="1">
    <location>
        <begin position="47"/>
        <end position="70"/>
    </location>
</feature>
<organism evidence="2 3">
    <name type="scientific">Coprinopsis marcescibilis</name>
    <name type="common">Agaric fungus</name>
    <name type="synonym">Psathyrella marcescibilis</name>
    <dbReference type="NCBI Taxonomy" id="230819"/>
    <lineage>
        <taxon>Eukaryota</taxon>
        <taxon>Fungi</taxon>
        <taxon>Dikarya</taxon>
        <taxon>Basidiomycota</taxon>
        <taxon>Agaricomycotina</taxon>
        <taxon>Agaricomycetes</taxon>
        <taxon>Agaricomycetidae</taxon>
        <taxon>Agaricales</taxon>
        <taxon>Agaricineae</taxon>
        <taxon>Psathyrellaceae</taxon>
        <taxon>Coprinopsis</taxon>
    </lineage>
</organism>
<reference evidence="2 3" key="1">
    <citation type="journal article" date="2019" name="Nat. Ecol. Evol.">
        <title>Megaphylogeny resolves global patterns of mushroom evolution.</title>
        <authorList>
            <person name="Varga T."/>
            <person name="Krizsan K."/>
            <person name="Foldi C."/>
            <person name="Dima B."/>
            <person name="Sanchez-Garcia M."/>
            <person name="Sanchez-Ramirez S."/>
            <person name="Szollosi G.J."/>
            <person name="Szarkandi J.G."/>
            <person name="Papp V."/>
            <person name="Albert L."/>
            <person name="Andreopoulos W."/>
            <person name="Angelini C."/>
            <person name="Antonin V."/>
            <person name="Barry K.W."/>
            <person name="Bougher N.L."/>
            <person name="Buchanan P."/>
            <person name="Buyck B."/>
            <person name="Bense V."/>
            <person name="Catcheside P."/>
            <person name="Chovatia M."/>
            <person name="Cooper J."/>
            <person name="Damon W."/>
            <person name="Desjardin D."/>
            <person name="Finy P."/>
            <person name="Geml J."/>
            <person name="Haridas S."/>
            <person name="Hughes K."/>
            <person name="Justo A."/>
            <person name="Karasinski D."/>
            <person name="Kautmanova I."/>
            <person name="Kiss B."/>
            <person name="Kocsube S."/>
            <person name="Kotiranta H."/>
            <person name="LaButti K.M."/>
            <person name="Lechner B.E."/>
            <person name="Liimatainen K."/>
            <person name="Lipzen A."/>
            <person name="Lukacs Z."/>
            <person name="Mihaltcheva S."/>
            <person name="Morgado L.N."/>
            <person name="Niskanen T."/>
            <person name="Noordeloos M.E."/>
            <person name="Ohm R.A."/>
            <person name="Ortiz-Santana B."/>
            <person name="Ovrebo C."/>
            <person name="Racz N."/>
            <person name="Riley R."/>
            <person name="Savchenko A."/>
            <person name="Shiryaev A."/>
            <person name="Soop K."/>
            <person name="Spirin V."/>
            <person name="Szebenyi C."/>
            <person name="Tomsovsky M."/>
            <person name="Tulloss R.E."/>
            <person name="Uehling J."/>
            <person name="Grigoriev I.V."/>
            <person name="Vagvolgyi C."/>
            <person name="Papp T."/>
            <person name="Martin F.M."/>
            <person name="Miettinen O."/>
            <person name="Hibbett D.S."/>
            <person name="Nagy L.G."/>
        </authorList>
    </citation>
    <scope>NUCLEOTIDE SEQUENCE [LARGE SCALE GENOMIC DNA]</scope>
    <source>
        <strain evidence="2 3">CBS 121175</strain>
    </source>
</reference>
<keyword evidence="1" id="KW-0472">Membrane</keyword>
<keyword evidence="1" id="KW-1133">Transmembrane helix</keyword>
<keyword evidence="1" id="KW-0812">Transmembrane</keyword>
<feature type="transmembrane region" description="Helical" evidence="1">
    <location>
        <begin position="21"/>
        <end position="41"/>
    </location>
</feature>
<dbReference type="AlphaFoldDB" id="A0A5C3KG60"/>
<feature type="transmembrane region" description="Helical" evidence="1">
    <location>
        <begin position="91"/>
        <end position="110"/>
    </location>
</feature>
<dbReference type="Proteomes" id="UP000307440">
    <property type="component" value="Unassembled WGS sequence"/>
</dbReference>
<protein>
    <submittedName>
        <fullName evidence="2">Uncharacterized protein</fullName>
    </submittedName>
</protein>
<accession>A0A5C3KG60</accession>
<dbReference type="EMBL" id="ML210365">
    <property type="protein sequence ID" value="TFK18992.1"/>
    <property type="molecule type" value="Genomic_DNA"/>
</dbReference>